<dbReference type="EMBL" id="JAOSHO010000057">
    <property type="protein sequence ID" value="MCW1244187.1"/>
    <property type="molecule type" value="Genomic_DNA"/>
</dbReference>
<evidence type="ECO:0000313" key="2">
    <source>
        <dbReference type="Proteomes" id="UP001061999"/>
    </source>
</evidence>
<dbReference type="RefSeq" id="WP_264427201.1">
    <property type="nucleotide sequence ID" value="NZ_JAOSHO010000057.1"/>
</dbReference>
<gene>
    <name evidence="1" type="ORF">OC610_07205</name>
</gene>
<name>A0ABT3F5C3_9PSED</name>
<dbReference type="Pfam" id="PF10004">
    <property type="entry name" value="DUF2247"/>
    <property type="match status" value="1"/>
</dbReference>
<dbReference type="InterPro" id="IPR016630">
    <property type="entry name" value="UCP015278"/>
</dbReference>
<dbReference type="Proteomes" id="UP001061999">
    <property type="component" value="Unassembled WGS sequence"/>
</dbReference>
<organism evidence="1 2">
    <name type="scientific">Pseudomonas agronomica</name>
    <dbReference type="NCBI Taxonomy" id="2979328"/>
    <lineage>
        <taxon>Bacteria</taxon>
        <taxon>Pseudomonadati</taxon>
        <taxon>Pseudomonadota</taxon>
        <taxon>Gammaproteobacteria</taxon>
        <taxon>Pseudomonadales</taxon>
        <taxon>Pseudomonadaceae</taxon>
        <taxon>Pseudomonas</taxon>
    </lineage>
</organism>
<keyword evidence="2" id="KW-1185">Reference proteome</keyword>
<reference evidence="1" key="1">
    <citation type="submission" date="2022-07" db="EMBL/GenBank/DDBJ databases">
        <title>Pseudomonas agronomica sp. nov.: a novel bacterium with biotechnological application in the synthesis of biofertilizers from valorized agricultural residues.</title>
        <authorList>
            <person name="Robas M."/>
            <person name="Fernandez V.M."/>
            <person name="Luna L."/>
            <person name="Provanza A."/>
            <person name="Jimenez P.A."/>
        </authorList>
    </citation>
    <scope>NUCLEOTIDE SEQUENCE</scope>
    <source>
        <strain evidence="1">SAICEU22T</strain>
    </source>
</reference>
<comment type="caution">
    <text evidence="1">The sequence shown here is derived from an EMBL/GenBank/DDBJ whole genome shotgun (WGS) entry which is preliminary data.</text>
</comment>
<proteinExistence type="predicted"/>
<sequence length="166" mass="19420">MHSFSLDGHYIYKLAPWLSWSDLLYGLEQKYIDEKGISDYICCSLTTAHPKEAYEIAVTPIENQHLIHQLLSTLASQSKEKTTNTTEPWLFLSLSFLFDNKHLYNNVYEELEILYADFNYPEELAPLIRYMPAPDGTEGSKDYLLKNWKAALSRYEQLFAERRNPQ</sequence>
<protein>
    <submittedName>
        <fullName evidence="1">DUF2247 family protein</fullName>
    </submittedName>
</protein>
<evidence type="ECO:0000313" key="1">
    <source>
        <dbReference type="EMBL" id="MCW1244187.1"/>
    </source>
</evidence>
<accession>A0ABT3F5C3</accession>